<evidence type="ECO:0000313" key="2">
    <source>
        <dbReference type="WBParaSite" id="PS1159_v2.g412.t1"/>
    </source>
</evidence>
<sequence>MESSSSSNDIICSFENEWTFKKADLMDSMNKENSYLIGKYFYAYNIPGLQYFVGIHPNGFGEETRGETWLFFLIKCLEDRKVDFSLSLGVESANLSKASCCILGDSIAINVCKTEEFLEYKSKYFVNGEIIFKIKGAFKTERSLIPIVSAPISMEWKKKEYDLKCTMEESNNEHLYSEGITIASFSDTIYYLSICPNYINAEKQSETVLYFYIELKK</sequence>
<evidence type="ECO:0000313" key="1">
    <source>
        <dbReference type="Proteomes" id="UP000887580"/>
    </source>
</evidence>
<dbReference type="WBParaSite" id="PS1159_v2.g412.t1">
    <property type="protein sequence ID" value="PS1159_v2.g412.t1"/>
    <property type="gene ID" value="PS1159_v2.g412"/>
</dbReference>
<dbReference type="Proteomes" id="UP000887580">
    <property type="component" value="Unplaced"/>
</dbReference>
<reference evidence="2" key="1">
    <citation type="submission" date="2022-11" db="UniProtKB">
        <authorList>
            <consortium name="WormBaseParasite"/>
        </authorList>
    </citation>
    <scope>IDENTIFICATION</scope>
</reference>
<accession>A0AC35GDE4</accession>
<organism evidence="1 2">
    <name type="scientific">Panagrolaimus sp. PS1159</name>
    <dbReference type="NCBI Taxonomy" id="55785"/>
    <lineage>
        <taxon>Eukaryota</taxon>
        <taxon>Metazoa</taxon>
        <taxon>Ecdysozoa</taxon>
        <taxon>Nematoda</taxon>
        <taxon>Chromadorea</taxon>
        <taxon>Rhabditida</taxon>
        <taxon>Tylenchina</taxon>
        <taxon>Panagrolaimomorpha</taxon>
        <taxon>Panagrolaimoidea</taxon>
        <taxon>Panagrolaimidae</taxon>
        <taxon>Panagrolaimus</taxon>
    </lineage>
</organism>
<name>A0AC35GDE4_9BILA</name>
<protein>
    <submittedName>
        <fullName evidence="2">Uncharacterized protein</fullName>
    </submittedName>
</protein>
<proteinExistence type="predicted"/>